<gene>
    <name evidence="1" type="ORF">SMD11_1245</name>
</gene>
<protein>
    <submittedName>
        <fullName evidence="1">Uncharacterized protein</fullName>
    </submittedName>
</protein>
<evidence type="ECO:0000313" key="2">
    <source>
        <dbReference type="Proteomes" id="UP000195755"/>
    </source>
</evidence>
<dbReference type="RefSeq" id="WP_087925442.1">
    <property type="nucleotide sequence ID" value="NZ_CP021744.1"/>
</dbReference>
<name>A0A1Z2KY05_9ACTN</name>
<dbReference type="EMBL" id="CP021744">
    <property type="protein sequence ID" value="ARZ66906.1"/>
    <property type="molecule type" value="Genomic_DNA"/>
</dbReference>
<dbReference type="OrthoDB" id="4229575at2"/>
<dbReference type="AlphaFoldDB" id="A0A1Z2KY05"/>
<evidence type="ECO:0000313" key="1">
    <source>
        <dbReference type="EMBL" id="ARZ66906.1"/>
    </source>
</evidence>
<proteinExistence type="predicted"/>
<dbReference type="KEGG" id="salj:SMD11_1245"/>
<dbReference type="Proteomes" id="UP000195755">
    <property type="component" value="Chromosome"/>
</dbReference>
<accession>A0A1Z2KY05</accession>
<organism evidence="1 2">
    <name type="scientific">Streptomyces albireticuli</name>
    <dbReference type="NCBI Taxonomy" id="1940"/>
    <lineage>
        <taxon>Bacteria</taxon>
        <taxon>Bacillati</taxon>
        <taxon>Actinomycetota</taxon>
        <taxon>Actinomycetes</taxon>
        <taxon>Kitasatosporales</taxon>
        <taxon>Streptomycetaceae</taxon>
        <taxon>Streptomyces</taxon>
    </lineage>
</organism>
<sequence length="118" mass="12803">MSITALDIEVRLGRKIEGDEKPRVEAFITDASALVADYCGSRYREDSPGIRAVICAEVIRWLAVAPGIVSEKVGDVAVEFGSSATTQALSPAARTSLKRYRRKLGSIVLTREPDAPLR</sequence>
<reference evidence="1 2" key="1">
    <citation type="submission" date="2017-06" db="EMBL/GenBank/DDBJ databases">
        <title>Streptomyces albireticuli Genome sequencing and assembly.</title>
        <authorList>
            <person name="Wang Y."/>
            <person name="Du B."/>
            <person name="Ding Y."/>
            <person name="Liu H."/>
            <person name="Hou Q."/>
            <person name="Liu K."/>
            <person name="Yao L."/>
            <person name="Wang C."/>
        </authorList>
    </citation>
    <scope>NUCLEOTIDE SEQUENCE [LARGE SCALE GENOMIC DNA]</scope>
    <source>
        <strain evidence="1 2">MDJK11</strain>
    </source>
</reference>